<evidence type="ECO:0000313" key="2">
    <source>
        <dbReference type="EMBL" id="AKV73920.1"/>
    </source>
</evidence>
<evidence type="ECO:0000313" key="5">
    <source>
        <dbReference type="EMBL" id="AKV80658.1"/>
    </source>
</evidence>
<evidence type="ECO:0000313" key="9">
    <source>
        <dbReference type="Proteomes" id="UP000061362"/>
    </source>
</evidence>
<protein>
    <submittedName>
        <fullName evidence="1">Uncharacterized protein</fullName>
    </submittedName>
</protein>
<sequence length="95" mass="10974">MTWKFKSDKVEVKDVPLCVVDEIEESPRLRELFTRAGVKTGHGSPAHRLVSEVVIKVFQEKRETLQDVKSKWNLEGIDDILKEIETQARERGVIK</sequence>
<name>A0A088E6M8_9CREN</name>
<dbReference type="Proteomes" id="UP000062398">
    <property type="component" value="Chromosome"/>
</dbReference>
<dbReference type="OrthoDB" id="43398at2157"/>
<dbReference type="Proteomes" id="UP000029084">
    <property type="component" value="Chromosome"/>
</dbReference>
<evidence type="ECO:0000313" key="11">
    <source>
        <dbReference type="Proteomes" id="UP000062475"/>
    </source>
</evidence>
<dbReference type="EMBL" id="CP012175">
    <property type="protein sequence ID" value="AKV80658.1"/>
    <property type="molecule type" value="Genomic_DNA"/>
</dbReference>
<evidence type="ECO:0000313" key="6">
    <source>
        <dbReference type="EMBL" id="AKV82901.1"/>
    </source>
</evidence>
<reference evidence="6 8" key="3">
    <citation type="submission" date="2015-07" db="EMBL/GenBank/DDBJ databases">
        <title>Physiological, transcriptional responses and genome re-sequencing of acid resistant extremely thermoacidophilic Metallosphaera sedula SARC-M1.</title>
        <authorList>
            <person name="Ai C."/>
            <person name="McCarthy S."/>
            <person name="Eckrich V."/>
            <person name="Rudrappa D."/>
            <person name="Qiu G."/>
            <person name="Blum P."/>
        </authorList>
    </citation>
    <scope>NUCLEOTIDE SEQUENCE [LARGE SCALE GENOMIC DNA]</scope>
    <source>
        <strain evidence="6 8">SARC-M1</strain>
    </source>
</reference>
<dbReference type="GeneID" id="91755301"/>
<gene>
    <name evidence="1" type="ORF">HA72_0840</name>
    <name evidence="2" type="ORF">MsedA_0854</name>
    <name evidence="3" type="ORF">MsedB_0855</name>
    <name evidence="4" type="ORF">MsedC_0854</name>
    <name evidence="5" type="ORF">MsedD_0855</name>
    <name evidence="6" type="ORF">MsedE_0855</name>
</gene>
<reference evidence="9 10" key="2">
    <citation type="journal article" date="2015" name="Genome Announc.">
        <title>Complete Genome Sequences of Evolved Arsenate-Resistant Metallosphaera sedula Strains.</title>
        <authorList>
            <person name="Ai C."/>
            <person name="McCarthy S."/>
            <person name="Schackwitz W."/>
            <person name="Martin J."/>
            <person name="Lipzen A."/>
            <person name="Blum P."/>
        </authorList>
    </citation>
    <scope>NUCLEOTIDE SEQUENCE [LARGE SCALE GENOMIC DNA]</scope>
    <source>
        <strain evidence="4 10">ARS120-1</strain>
        <strain evidence="5 9">ARS120-2</strain>
        <strain evidence="2 12">ARS50-1</strain>
        <strain evidence="3 11">ARS50-2</strain>
    </source>
</reference>
<dbReference type="Proteomes" id="UP000061362">
    <property type="component" value="Chromosome"/>
</dbReference>
<evidence type="ECO:0000313" key="4">
    <source>
        <dbReference type="EMBL" id="AKV78413.1"/>
    </source>
</evidence>
<accession>A0A088E6M8</accession>
<proteinExistence type="predicted"/>
<evidence type="ECO:0000313" key="3">
    <source>
        <dbReference type="EMBL" id="AKV76161.1"/>
    </source>
</evidence>
<dbReference type="EMBL" id="CP012176">
    <property type="protein sequence ID" value="AKV82901.1"/>
    <property type="molecule type" value="Genomic_DNA"/>
</dbReference>
<dbReference type="Proteomes" id="UP000062475">
    <property type="component" value="Chromosome"/>
</dbReference>
<reference evidence="1 7" key="1">
    <citation type="journal article" date="2014" name="J. Bacteriol.">
        <title>Role of an Archaeal PitA Transporter in the Copper and Arsenic Resistance of Metallosphaera sedula, an Extreme Thermoacidophile.</title>
        <authorList>
            <person name="McCarthy S."/>
            <person name="Ai C."/>
            <person name="Wheaton G."/>
            <person name="Tevatia R."/>
            <person name="Eckrich V."/>
            <person name="Kelly R."/>
            <person name="Blum P."/>
        </authorList>
    </citation>
    <scope>NUCLEOTIDE SEQUENCE [LARGE SCALE GENOMIC DNA]</scope>
    <source>
        <strain evidence="1 7">CuR1</strain>
    </source>
</reference>
<dbReference type="EMBL" id="CP008822">
    <property type="protein sequence ID" value="AIM27000.1"/>
    <property type="molecule type" value="Genomic_DNA"/>
</dbReference>
<dbReference type="EMBL" id="CP012172">
    <property type="protein sequence ID" value="AKV73920.1"/>
    <property type="molecule type" value="Genomic_DNA"/>
</dbReference>
<evidence type="ECO:0000313" key="8">
    <source>
        <dbReference type="Proteomes" id="UP000056255"/>
    </source>
</evidence>
<dbReference type="EMBL" id="CP012174">
    <property type="protein sequence ID" value="AKV78413.1"/>
    <property type="molecule type" value="Genomic_DNA"/>
</dbReference>
<organism evidence="1 7">
    <name type="scientific">Metallosphaera sedula</name>
    <dbReference type="NCBI Taxonomy" id="43687"/>
    <lineage>
        <taxon>Archaea</taxon>
        <taxon>Thermoproteota</taxon>
        <taxon>Thermoprotei</taxon>
        <taxon>Sulfolobales</taxon>
        <taxon>Sulfolobaceae</taxon>
        <taxon>Metallosphaera</taxon>
    </lineage>
</organism>
<dbReference type="Proteomes" id="UP000056255">
    <property type="component" value="Chromosome"/>
</dbReference>
<dbReference type="PATRIC" id="fig|43687.5.peg.864"/>
<dbReference type="EMBL" id="CP012173">
    <property type="protein sequence ID" value="AKV76161.1"/>
    <property type="molecule type" value="Genomic_DNA"/>
</dbReference>
<dbReference type="AlphaFoldDB" id="A0A088E6M8"/>
<evidence type="ECO:0000313" key="12">
    <source>
        <dbReference type="Proteomes" id="UP000068832"/>
    </source>
</evidence>
<dbReference type="RefSeq" id="WP_012020801.1">
    <property type="nucleotide sequence ID" value="NZ_CP008822.1"/>
</dbReference>
<dbReference type="OMA" id="WNFKSSK"/>
<dbReference type="Proteomes" id="UP000068832">
    <property type="component" value="Chromosome"/>
</dbReference>
<evidence type="ECO:0000313" key="1">
    <source>
        <dbReference type="EMBL" id="AIM27000.1"/>
    </source>
</evidence>
<evidence type="ECO:0000313" key="7">
    <source>
        <dbReference type="Proteomes" id="UP000029084"/>
    </source>
</evidence>
<evidence type="ECO:0000313" key="10">
    <source>
        <dbReference type="Proteomes" id="UP000062398"/>
    </source>
</evidence>